<proteinExistence type="inferred from homology"/>
<dbReference type="InterPro" id="IPR015947">
    <property type="entry name" value="PUA-like_sf"/>
</dbReference>
<dbReference type="EMBL" id="JAPKNK010000002">
    <property type="protein sequence ID" value="MCX5568550.1"/>
    <property type="molecule type" value="Genomic_DNA"/>
</dbReference>
<evidence type="ECO:0000313" key="4">
    <source>
        <dbReference type="Proteomes" id="UP001144805"/>
    </source>
</evidence>
<comment type="caution">
    <text evidence="3">The sequence shown here is derived from an EMBL/GenBank/DDBJ whole genome shotgun (WGS) entry which is preliminary data.</text>
</comment>
<keyword evidence="4" id="KW-1185">Reference proteome</keyword>
<dbReference type="Gene3D" id="3.10.590.10">
    <property type="entry name" value="ph1033 like domains"/>
    <property type="match status" value="1"/>
</dbReference>
<dbReference type="AlphaFoldDB" id="A0A9X3IL73"/>
<dbReference type="InterPro" id="IPR002740">
    <property type="entry name" value="EVE_domain"/>
</dbReference>
<name>A0A9X3IL73_9HYPH</name>
<dbReference type="RefSeq" id="WP_266337527.1">
    <property type="nucleotide sequence ID" value="NZ_JAPKNK010000002.1"/>
</dbReference>
<dbReference type="Proteomes" id="UP001144805">
    <property type="component" value="Unassembled WGS sequence"/>
</dbReference>
<sequence length="148" mass="16518">MTFWMGVASAQHARGGRDGGFAQLGHGKHIAVKSLKKGDWIVYYSPREGMGEGVPVQAFTTIGRVTSDEPYRFEQAMDFNPYRVDVDYLKNARAAPIKPLLGALRLTRDHGANWGIVMRGPKRALHEEDMLRIVEAMNVLAEFEACRA</sequence>
<dbReference type="Pfam" id="PF01878">
    <property type="entry name" value="EVE"/>
    <property type="match status" value="1"/>
</dbReference>
<accession>A0A9X3IL73</accession>
<evidence type="ECO:0000259" key="2">
    <source>
        <dbReference type="Pfam" id="PF01878"/>
    </source>
</evidence>
<gene>
    <name evidence="3" type="ORF">OSH07_05040</name>
</gene>
<comment type="similarity">
    <text evidence="1">Belongs to the UPF0310 family.</text>
</comment>
<feature type="domain" description="EVE" evidence="2">
    <location>
        <begin position="3"/>
        <end position="92"/>
    </location>
</feature>
<dbReference type="HAMAP" id="MF_00771">
    <property type="entry name" value="UPF0310"/>
    <property type="match status" value="1"/>
</dbReference>
<dbReference type="InterPro" id="IPR022996">
    <property type="entry name" value="UPF0310"/>
</dbReference>
<reference evidence="3" key="1">
    <citation type="submission" date="2022-11" db="EMBL/GenBank/DDBJ databases">
        <title>Biodiversity and phylogenetic relationships of bacteria.</title>
        <authorList>
            <person name="Machado R.A.R."/>
            <person name="Bhat A."/>
            <person name="Loulou A."/>
            <person name="Kallel S."/>
        </authorList>
    </citation>
    <scope>NUCLEOTIDE SEQUENCE</scope>
    <source>
        <strain evidence="3">K-TC2</strain>
    </source>
</reference>
<dbReference type="CDD" id="cd21132">
    <property type="entry name" value="EVE-like"/>
    <property type="match status" value="1"/>
</dbReference>
<protein>
    <recommendedName>
        <fullName evidence="1">UPF0310 protein OSH07_05040</fullName>
    </recommendedName>
</protein>
<evidence type="ECO:0000313" key="3">
    <source>
        <dbReference type="EMBL" id="MCX5568550.1"/>
    </source>
</evidence>
<organism evidence="3 4">
    <name type="scientific">Kaistia nematophila</name>
    <dbReference type="NCBI Taxonomy" id="2994654"/>
    <lineage>
        <taxon>Bacteria</taxon>
        <taxon>Pseudomonadati</taxon>
        <taxon>Pseudomonadota</taxon>
        <taxon>Alphaproteobacteria</taxon>
        <taxon>Hyphomicrobiales</taxon>
        <taxon>Kaistiaceae</taxon>
        <taxon>Kaistia</taxon>
    </lineage>
</organism>
<evidence type="ECO:0000256" key="1">
    <source>
        <dbReference type="HAMAP-Rule" id="MF_00771"/>
    </source>
</evidence>
<dbReference type="SUPFAM" id="SSF88697">
    <property type="entry name" value="PUA domain-like"/>
    <property type="match status" value="1"/>
</dbReference>